<keyword evidence="4" id="KW-1133">Transmembrane helix</keyword>
<dbReference type="OrthoDB" id="3200163at2759"/>
<sequence length="875" mass="99685">MRFLQCWSFRIPSHSFDRNRMIMRQDNYRIISMLSIVMVLLIDSIICSLDFKHRASSKTIRIKYGILRGVVIDSFDTNLPPAELFLGIPYASPPIGQLRFMPPVTPAVWSGIRNANSYGPVCPQQLPDIENEATALQRMTKGRLKILQRLEVLLRNQSEDCLYLNIYAPLNLPKGINRLPVLVLIHGESYDWNAGSIYDGTILASRSNIIVVTINYRLGVLGFYPSLGGGSARGNFGLMDQVAALHWIQENIREFNGDERNVTIIGHGHGAACVNFLMISPMARGLFHRAIMISGSALSPWAIASNAMIYAKNFAKALDCWPTTASSSITTTSKQYHQENVLDCLRKKSIDELLSIDLNAPTHLTVFGPVIDGIVIPAHPFGLMSKPKSLFGSYELLLGVAKAESFNSFSALDEENGTELGRRDKILKTMLKNLFDSHLKELFLTIVNEYTDWASSHQHPIQSFDSMLKIFSDALIVAPTVRAGLLHTQLSSVTTFARKRTYFFTFSHQTENGDYPTKFGCIHGQDLAYLLGLPLLNGEKFSWFNTNFTNQEVMLSKRYIYYLSNFIKTGDPNVDSMSSSLQYSSLVNRSKEINELIRWQPYDDIQQKYIDFDLQLASNDHYQAHRLSYWFNLLPQLLQSNTDRFKSINTNKLYNAQNFGYVSKLQAPISYNSHFDIEAVMDQHHDDNHDYEDDYIEGGNQTKTRNDFMKQQKFHPHNSILSNKTLANEIVGDLDAIDLNKANLQEQEEQQHHLRNQFDFFDENLENYNASFSMIVQSNDLYKWLSLIIAIGCSLLILNVLVFAGFYYHKDRDPFESKLLQSNESKEKNFKQKRPLQSSIKAANELLTRELKSIPPFNRINSISEDFSVKQNTAT</sequence>
<keyword evidence="2" id="KW-0732">Signal</keyword>
<dbReference type="Proteomes" id="UP000070412">
    <property type="component" value="Unassembled WGS sequence"/>
</dbReference>
<evidence type="ECO:0000256" key="2">
    <source>
        <dbReference type="ARBA" id="ARBA00022729"/>
    </source>
</evidence>
<feature type="transmembrane region" description="Helical" evidence="4">
    <location>
        <begin position="30"/>
        <end position="51"/>
    </location>
</feature>
<reference evidence="7" key="3">
    <citation type="submission" date="2022-06" db="UniProtKB">
        <authorList>
            <consortium name="EnsemblMetazoa"/>
        </authorList>
    </citation>
    <scope>IDENTIFICATION</scope>
</reference>
<evidence type="ECO:0000313" key="7">
    <source>
        <dbReference type="EnsemblMetazoa" id="KAF7487835.1"/>
    </source>
</evidence>
<dbReference type="EnsemblMetazoa" id="SSS_5871s_mrna">
    <property type="protein sequence ID" value="KAF7487835.1"/>
    <property type="gene ID" value="SSS_5871"/>
</dbReference>
<evidence type="ECO:0000256" key="4">
    <source>
        <dbReference type="SAM" id="Phobius"/>
    </source>
</evidence>
<evidence type="ECO:0000313" key="6">
    <source>
        <dbReference type="EMBL" id="KAF7487835.1"/>
    </source>
</evidence>
<organism evidence="6">
    <name type="scientific">Sarcoptes scabiei</name>
    <name type="common">Itch mite</name>
    <name type="synonym">Acarus scabiei</name>
    <dbReference type="NCBI Taxonomy" id="52283"/>
    <lineage>
        <taxon>Eukaryota</taxon>
        <taxon>Metazoa</taxon>
        <taxon>Ecdysozoa</taxon>
        <taxon>Arthropoda</taxon>
        <taxon>Chelicerata</taxon>
        <taxon>Arachnida</taxon>
        <taxon>Acari</taxon>
        <taxon>Acariformes</taxon>
        <taxon>Sarcoptiformes</taxon>
        <taxon>Astigmata</taxon>
        <taxon>Psoroptidia</taxon>
        <taxon>Sarcoptoidea</taxon>
        <taxon>Sarcoptidae</taxon>
        <taxon>Sarcoptinae</taxon>
        <taxon>Sarcoptes</taxon>
    </lineage>
</organism>
<dbReference type="PANTHER" id="PTHR43903">
    <property type="entry name" value="NEUROLIGIN"/>
    <property type="match status" value="1"/>
</dbReference>
<evidence type="ECO:0000259" key="5">
    <source>
        <dbReference type="Pfam" id="PF00135"/>
    </source>
</evidence>
<dbReference type="EMBL" id="WVUK01000066">
    <property type="protein sequence ID" value="KAF7487835.1"/>
    <property type="molecule type" value="Genomic_DNA"/>
</dbReference>
<dbReference type="AlphaFoldDB" id="A0A834R158"/>
<name>A0A834R158_SARSC</name>
<keyword evidence="4" id="KW-0472">Membrane</keyword>
<reference evidence="8" key="1">
    <citation type="journal article" date="2020" name="PLoS Negl. Trop. Dis.">
        <title>High-quality nuclear genome for Sarcoptes scabiei-A critical resource for a neglected parasite.</title>
        <authorList>
            <person name="Korhonen P.K."/>
            <person name="Gasser R.B."/>
            <person name="Ma G."/>
            <person name="Wang T."/>
            <person name="Stroehlein A.J."/>
            <person name="Young N.D."/>
            <person name="Ang C.S."/>
            <person name="Fernando D.D."/>
            <person name="Lu H.C."/>
            <person name="Taylor S."/>
            <person name="Reynolds S.L."/>
            <person name="Mofiz E."/>
            <person name="Najaraj S.H."/>
            <person name="Gowda H."/>
            <person name="Madugundu A."/>
            <person name="Renuse S."/>
            <person name="Holt D."/>
            <person name="Pandey A."/>
            <person name="Papenfuss A.T."/>
            <person name="Fischer K."/>
        </authorList>
    </citation>
    <scope>NUCLEOTIDE SEQUENCE [LARGE SCALE GENOMIC DNA]</scope>
</reference>
<evidence type="ECO:0000313" key="8">
    <source>
        <dbReference type="Proteomes" id="UP000070412"/>
    </source>
</evidence>
<keyword evidence="3" id="KW-0325">Glycoprotein</keyword>
<dbReference type="Gene3D" id="3.40.50.1820">
    <property type="entry name" value="alpha/beta hydrolase"/>
    <property type="match status" value="1"/>
</dbReference>
<dbReference type="InterPro" id="IPR051093">
    <property type="entry name" value="Neuroligin/BSAL"/>
</dbReference>
<dbReference type="SUPFAM" id="SSF53474">
    <property type="entry name" value="alpha/beta-Hydrolases"/>
    <property type="match status" value="1"/>
</dbReference>
<protein>
    <submittedName>
        <fullName evidence="6">Neuroligin-4, X-linked</fullName>
    </submittedName>
</protein>
<evidence type="ECO:0000256" key="1">
    <source>
        <dbReference type="ARBA" id="ARBA00005964"/>
    </source>
</evidence>
<dbReference type="Pfam" id="PF00135">
    <property type="entry name" value="COesterase"/>
    <property type="match status" value="1"/>
</dbReference>
<dbReference type="InterPro" id="IPR002018">
    <property type="entry name" value="CarbesteraseB"/>
</dbReference>
<gene>
    <name evidence="6" type="ORF">SSS_5871</name>
</gene>
<comment type="similarity">
    <text evidence="1">Belongs to the type-B carboxylesterase/lipase family.</text>
</comment>
<dbReference type="PROSITE" id="PS00941">
    <property type="entry name" value="CARBOXYLESTERASE_B_2"/>
    <property type="match status" value="1"/>
</dbReference>
<feature type="domain" description="Carboxylesterase type B" evidence="5">
    <location>
        <begin position="57"/>
        <end position="630"/>
    </location>
</feature>
<keyword evidence="4" id="KW-0812">Transmembrane</keyword>
<dbReference type="InterPro" id="IPR029058">
    <property type="entry name" value="AB_hydrolase_fold"/>
</dbReference>
<accession>A0A834R158</accession>
<feature type="transmembrane region" description="Helical" evidence="4">
    <location>
        <begin position="784"/>
        <end position="808"/>
    </location>
</feature>
<proteinExistence type="inferred from homology"/>
<keyword evidence="8" id="KW-1185">Reference proteome</keyword>
<dbReference type="InterPro" id="IPR019819">
    <property type="entry name" value="Carboxylesterase_B_CS"/>
</dbReference>
<reference evidence="6" key="2">
    <citation type="submission" date="2020-01" db="EMBL/GenBank/DDBJ databases">
        <authorList>
            <person name="Korhonen P.K.K."/>
            <person name="Guangxu M.G."/>
            <person name="Wang T.W."/>
            <person name="Stroehlein A.J.S."/>
            <person name="Young N.D."/>
            <person name="Ang C.-S.A."/>
            <person name="Fernando D.W.F."/>
            <person name="Lu H.L."/>
            <person name="Taylor S.T."/>
            <person name="Ehtesham M.E.M."/>
            <person name="Najaraj S.H.N."/>
            <person name="Harsha G.H.G."/>
            <person name="Madugundu A.M."/>
            <person name="Renuse S.R."/>
            <person name="Holt D.H."/>
            <person name="Pandey A.P."/>
            <person name="Papenfuss A.P."/>
            <person name="Gasser R.B.G."/>
            <person name="Fischer K.F."/>
        </authorList>
    </citation>
    <scope>NUCLEOTIDE SEQUENCE</scope>
    <source>
        <strain evidence="6">SSS_KF_BRIS2020</strain>
    </source>
</reference>
<evidence type="ECO:0000256" key="3">
    <source>
        <dbReference type="ARBA" id="ARBA00023180"/>
    </source>
</evidence>